<evidence type="ECO:0000313" key="3">
    <source>
        <dbReference type="Proteomes" id="UP000095439"/>
    </source>
</evidence>
<dbReference type="AlphaFoldDB" id="A0A173WFT0"/>
<proteinExistence type="predicted"/>
<dbReference type="Gene3D" id="3.30.420.40">
    <property type="match status" value="2"/>
</dbReference>
<dbReference type="Proteomes" id="UP000095439">
    <property type="component" value="Unassembled WGS sequence"/>
</dbReference>
<dbReference type="GeneID" id="303257978"/>
<reference evidence="2 3" key="1">
    <citation type="submission" date="2015-09" db="EMBL/GenBank/DDBJ databases">
        <authorList>
            <consortium name="Pathogen Informatics"/>
        </authorList>
    </citation>
    <scope>NUCLEOTIDE SEQUENCE [LARGE SCALE GENOMIC DNA]</scope>
    <source>
        <strain evidence="2 3">2789STDY5608866</strain>
    </source>
</reference>
<dbReference type="InterPro" id="IPR040607">
    <property type="entry name" value="ALP_N"/>
</dbReference>
<evidence type="ECO:0000313" key="2">
    <source>
        <dbReference type="EMBL" id="CUN38343.1"/>
    </source>
</evidence>
<dbReference type="EMBL" id="CYYY01000001">
    <property type="protein sequence ID" value="CUN38343.1"/>
    <property type="molecule type" value="Genomic_DNA"/>
</dbReference>
<gene>
    <name evidence="2" type="ORF">ERS852423_00256</name>
</gene>
<feature type="domain" description="Actin-like protein N-terminal" evidence="1">
    <location>
        <begin position="11"/>
        <end position="143"/>
    </location>
</feature>
<sequence>MRELKNTKIIAVDHGYGNMKTANTVTPTGIKAYETEPIFTGNILEYNGIYYRIGEGHKEFIPDKAMDEEYYLLTLMAIARELNVFSIREADVHLAAGLPLTWIRNQREAFRSYLLQNPEVHYRFNGKEYHLHFAGCSLYPQGYPAIVNHLGNFKGTNLLADIGNGTMNILYINNKKAQESRCWTEKLGVNQCMIAAKNAVLDKFGVKIEESTVEQILRFGTADISAPYLDCISSIARQYVAELFSTLRKYEYNPDLMRLYVVGGGGCLIRNFGTYDKSRVTIIDDICATAKGYESLAYMSLKRRG</sequence>
<dbReference type="Pfam" id="PF17989">
    <property type="entry name" value="ALP_N"/>
    <property type="match status" value="1"/>
</dbReference>
<evidence type="ECO:0000259" key="1">
    <source>
        <dbReference type="Pfam" id="PF17989"/>
    </source>
</evidence>
<organism evidence="2 3">
    <name type="scientific">Dorea longicatena</name>
    <dbReference type="NCBI Taxonomy" id="88431"/>
    <lineage>
        <taxon>Bacteria</taxon>
        <taxon>Bacillati</taxon>
        <taxon>Bacillota</taxon>
        <taxon>Clostridia</taxon>
        <taxon>Lachnospirales</taxon>
        <taxon>Lachnospiraceae</taxon>
        <taxon>Dorea</taxon>
    </lineage>
</organism>
<dbReference type="SUPFAM" id="SSF53067">
    <property type="entry name" value="Actin-like ATPase domain"/>
    <property type="match status" value="2"/>
</dbReference>
<dbReference type="InterPro" id="IPR043129">
    <property type="entry name" value="ATPase_NBD"/>
</dbReference>
<dbReference type="RefSeq" id="WP_015560112.1">
    <property type="nucleotide sequence ID" value="NZ_CABIWY010000001.1"/>
</dbReference>
<accession>A0A173WFT0</accession>
<dbReference type="CDD" id="cd10227">
    <property type="entry name" value="ASKHA_NBD_ParM-like"/>
    <property type="match status" value="1"/>
</dbReference>
<name>A0A173WFT0_9FIRM</name>
<protein>
    <recommendedName>
        <fullName evidence="1">Actin-like protein N-terminal domain-containing protein</fullName>
    </recommendedName>
</protein>